<protein>
    <recommendedName>
        <fullName evidence="4">Retrotransposon gag domain-containing protein</fullName>
    </recommendedName>
</protein>
<evidence type="ECO:0000313" key="3">
    <source>
        <dbReference type="Proteomes" id="UP000250235"/>
    </source>
</evidence>
<dbReference type="Proteomes" id="UP000250235">
    <property type="component" value="Unassembled WGS sequence"/>
</dbReference>
<proteinExistence type="predicted"/>
<dbReference type="EMBL" id="KQ987298">
    <property type="protein sequence ID" value="KZV57405.1"/>
    <property type="molecule type" value="Genomic_DNA"/>
</dbReference>
<evidence type="ECO:0000313" key="2">
    <source>
        <dbReference type="EMBL" id="KZV57405.1"/>
    </source>
</evidence>
<organism evidence="2 3">
    <name type="scientific">Dorcoceras hygrometricum</name>
    <dbReference type="NCBI Taxonomy" id="472368"/>
    <lineage>
        <taxon>Eukaryota</taxon>
        <taxon>Viridiplantae</taxon>
        <taxon>Streptophyta</taxon>
        <taxon>Embryophyta</taxon>
        <taxon>Tracheophyta</taxon>
        <taxon>Spermatophyta</taxon>
        <taxon>Magnoliopsida</taxon>
        <taxon>eudicotyledons</taxon>
        <taxon>Gunneridae</taxon>
        <taxon>Pentapetalae</taxon>
        <taxon>asterids</taxon>
        <taxon>lamiids</taxon>
        <taxon>Lamiales</taxon>
        <taxon>Gesneriaceae</taxon>
        <taxon>Didymocarpoideae</taxon>
        <taxon>Trichosporeae</taxon>
        <taxon>Loxocarpinae</taxon>
        <taxon>Dorcoceras</taxon>
    </lineage>
</organism>
<name>A0A2Z7DI39_9LAMI</name>
<reference evidence="2 3" key="1">
    <citation type="journal article" date="2015" name="Proc. Natl. Acad. Sci. U.S.A.">
        <title>The resurrection genome of Boea hygrometrica: A blueprint for survival of dehydration.</title>
        <authorList>
            <person name="Xiao L."/>
            <person name="Yang G."/>
            <person name="Zhang L."/>
            <person name="Yang X."/>
            <person name="Zhao S."/>
            <person name="Ji Z."/>
            <person name="Zhou Q."/>
            <person name="Hu M."/>
            <person name="Wang Y."/>
            <person name="Chen M."/>
            <person name="Xu Y."/>
            <person name="Jin H."/>
            <person name="Xiao X."/>
            <person name="Hu G."/>
            <person name="Bao F."/>
            <person name="Hu Y."/>
            <person name="Wan P."/>
            <person name="Li L."/>
            <person name="Deng X."/>
            <person name="Kuang T."/>
            <person name="Xiang C."/>
            <person name="Zhu J.K."/>
            <person name="Oliver M.J."/>
            <person name="He Y."/>
        </authorList>
    </citation>
    <scope>NUCLEOTIDE SEQUENCE [LARGE SCALE GENOMIC DNA]</scope>
    <source>
        <strain evidence="3">cv. XS01</strain>
    </source>
</reference>
<dbReference type="OrthoDB" id="911638at2759"/>
<evidence type="ECO:0000256" key="1">
    <source>
        <dbReference type="SAM" id="MobiDB-lite"/>
    </source>
</evidence>
<gene>
    <name evidence="2" type="ORF">F511_35155</name>
</gene>
<feature type="region of interest" description="Disordered" evidence="1">
    <location>
        <begin position="1"/>
        <end position="28"/>
    </location>
</feature>
<accession>A0A2Z7DI39</accession>
<keyword evidence="3" id="KW-1185">Reference proteome</keyword>
<evidence type="ECO:0008006" key="4">
    <source>
        <dbReference type="Google" id="ProtNLM"/>
    </source>
</evidence>
<sequence length="563" mass="65493">MPPRRKEKSDENKEIDSKPELEEPQAADDNQQGIFVQGMVDCIEGQSHGQPVAKQPVVLHGHTPDKNVADLEEASKVMAEGILAYLKAVVGHITQSKNQGNFQHKEPEQGLGSLEQRSPANVRWNGNGNPRPHLHQLYNVTNPVNQSGLYEEGTSFPIGSTGINADNGAYQALGARFYNHPLQNMNTSIIDLDLVRETVQELYGPALRLIGRPEFYKPYPEVIDHNNPYPRDYKISDFSLFTGEDSILTWQDMERQLHTHLYRTEPEVCIADLSRISQNKGEFVDMFVDRIKKMKNRCKVLLQKGELVKMAQKRLDFELRKKFQWMEFKDFFEICSKVAEYEDFLKEESYKKKTMLSSYYQDIEEVALAETVLPDRRVPSKEEIKGREYCKYHDSYNHNTKSCLAFKNVMQERINKGVLKFPEKQDSMTIHEDPFPPVASINMNTKYLREFLNDRHERPVMNEKRVRTYWIPKEQMFEAHKNSGRSTARHIQMGSPGNVGGYTATRSQYFSRKMKETHHSHDMDHRSPREFQKAEDYYPRFLPTKISKEHDYRKKHEPIGKAQ</sequence>
<feature type="compositionally biased region" description="Basic and acidic residues" evidence="1">
    <location>
        <begin position="7"/>
        <end position="21"/>
    </location>
</feature>
<dbReference type="AlphaFoldDB" id="A0A2Z7DI39"/>